<gene>
    <name evidence="4" type="ORF">SAMN06265378_11553</name>
</gene>
<dbReference type="SMART" id="SM00028">
    <property type="entry name" value="TPR"/>
    <property type="match status" value="7"/>
</dbReference>
<reference evidence="5" key="1">
    <citation type="submission" date="2017-06" db="EMBL/GenBank/DDBJ databases">
        <authorList>
            <person name="Varghese N."/>
            <person name="Submissions S."/>
        </authorList>
    </citation>
    <scope>NUCLEOTIDE SEQUENCE [LARGE SCALE GENOMIC DNA]</scope>
    <source>
        <strain evidence="5">DSM 26170</strain>
    </source>
</reference>
<organism evidence="4 5">
    <name type="scientific">Paracoccus sediminis</name>
    <dbReference type="NCBI Taxonomy" id="1214787"/>
    <lineage>
        <taxon>Bacteria</taxon>
        <taxon>Pseudomonadati</taxon>
        <taxon>Pseudomonadota</taxon>
        <taxon>Alphaproteobacteria</taxon>
        <taxon>Rhodobacterales</taxon>
        <taxon>Paracoccaceae</taxon>
        <taxon>Paracoccus</taxon>
    </lineage>
</organism>
<dbReference type="RefSeq" id="WP_089389139.1">
    <property type="nucleotide sequence ID" value="NZ_FZNM01000015.1"/>
</dbReference>
<accession>A0A238Y707</accession>
<dbReference type="Pfam" id="PF14559">
    <property type="entry name" value="TPR_19"/>
    <property type="match status" value="4"/>
</dbReference>
<dbReference type="Pfam" id="PF07721">
    <property type="entry name" value="TPR_4"/>
    <property type="match status" value="1"/>
</dbReference>
<evidence type="ECO:0000256" key="1">
    <source>
        <dbReference type="ARBA" id="ARBA00022737"/>
    </source>
</evidence>
<dbReference type="PANTHER" id="PTHR45586">
    <property type="entry name" value="TPR REPEAT-CONTAINING PROTEIN PA4667"/>
    <property type="match status" value="1"/>
</dbReference>
<feature type="region of interest" description="Disordered" evidence="3">
    <location>
        <begin position="817"/>
        <end position="864"/>
    </location>
</feature>
<keyword evidence="1" id="KW-0677">Repeat</keyword>
<evidence type="ECO:0000313" key="4">
    <source>
        <dbReference type="EMBL" id="SNR67005.1"/>
    </source>
</evidence>
<evidence type="ECO:0000256" key="2">
    <source>
        <dbReference type="ARBA" id="ARBA00022803"/>
    </source>
</evidence>
<feature type="compositionally biased region" description="Low complexity" evidence="3">
    <location>
        <begin position="825"/>
        <end position="864"/>
    </location>
</feature>
<dbReference type="InterPro" id="IPR011717">
    <property type="entry name" value="TPR-4"/>
</dbReference>
<dbReference type="EMBL" id="FZNM01000015">
    <property type="protein sequence ID" value="SNR67005.1"/>
    <property type="molecule type" value="Genomic_DNA"/>
</dbReference>
<evidence type="ECO:0000256" key="3">
    <source>
        <dbReference type="SAM" id="MobiDB-lite"/>
    </source>
</evidence>
<evidence type="ECO:0000313" key="5">
    <source>
        <dbReference type="Proteomes" id="UP000198409"/>
    </source>
</evidence>
<dbReference type="InterPro" id="IPR051012">
    <property type="entry name" value="CellSynth/LPSAsmb/PSIAsmb"/>
</dbReference>
<dbReference type="AlphaFoldDB" id="A0A238Y707"/>
<dbReference type="Gene3D" id="1.25.40.10">
    <property type="entry name" value="Tetratricopeptide repeat domain"/>
    <property type="match status" value="4"/>
</dbReference>
<sequence>MIADVSFSPFSARRGLRLLLSTSLALGLGLTLAGCKTAAEKAEDYYQSGLQLLEQGDADRAIVQFRNVFDIDGTHYEARKTMADTYRSRGDLGQAYSQYLRLAEQYPDDLPTRIALAQLALGDQQIDEFLRHTTRAVEIAPQDPDVQVLDLVRRFRDATLAEDGATREALGKDAARMAENRPDDPILMGLLLELAAAAGDLDEADRLTARLLELQPDNPQRYLQRLAILAQREDKPAIEAHLRATIRKFPDNRTAKADMVRFYMSENQPDKAEAFLRDMAAAAPADNPAPLAELVGFIEMRRGPDAARAELDRIIAEGGDPLLFRTLRAGFDFQAGRQADAIAEIRSALAEVTEPSDASRDVRIQLARMLVETGDLPAARQEVDTVLAQNAGHPGGLKLKAAWDIQEDRTDDAVLALRSVLDQKPDDAEAMSLMADAYDRAGEPDLARDYLSQAAAAARNAPVETLRLASRLMSEERWRPAEDAILPALRQAPQNLDLLTALGQVYLAMPDLPRAQGVITRLREIGTDEADAAAERLDLNRLASNEGEAAALAYLEQQANASDAGIGARLSLIRAQLATGQIDAALRMSRDMVAAEPENRPARMALALSHAANDDLPAAREILETLIREQPDDMPPHLALIRLASQQGDTDEALALTDQALAAIPDHPDLLWSKAGLIERKGDIDGAIAIYEQLYARDSSSVIVANNLASLLATWKSDDPAAVARASAVSRRLKDTEVPAFMDTYGWIQHLNGDSQAALPYLEGAAEGLADDPVVQLHLGVVQAALGQTEAAKAQLQKGFDMLPEGREGQSITAAREAMARLENPPQAEAPAPAAPQDASPAAAPAPAAPAAATPAPVPGQASN</sequence>
<dbReference type="PANTHER" id="PTHR45586:SF1">
    <property type="entry name" value="LIPOPOLYSACCHARIDE ASSEMBLY PROTEIN B"/>
    <property type="match status" value="1"/>
</dbReference>
<proteinExistence type="predicted"/>
<keyword evidence="2" id="KW-0802">TPR repeat</keyword>
<dbReference type="SUPFAM" id="SSF48452">
    <property type="entry name" value="TPR-like"/>
    <property type="match status" value="4"/>
</dbReference>
<dbReference type="InterPro" id="IPR019734">
    <property type="entry name" value="TPR_rpt"/>
</dbReference>
<dbReference type="GO" id="GO:0042802">
    <property type="term" value="F:identical protein binding"/>
    <property type="evidence" value="ECO:0007669"/>
    <property type="project" value="InterPro"/>
</dbReference>
<name>A0A238Y707_9RHOB</name>
<protein>
    <submittedName>
        <fullName evidence="4">Tetratricopeptide repeat-containing protein</fullName>
    </submittedName>
</protein>
<dbReference type="Proteomes" id="UP000198409">
    <property type="component" value="Unassembled WGS sequence"/>
</dbReference>
<dbReference type="InterPro" id="IPR011990">
    <property type="entry name" value="TPR-like_helical_dom_sf"/>
</dbReference>
<dbReference type="Pfam" id="PF13432">
    <property type="entry name" value="TPR_16"/>
    <property type="match status" value="2"/>
</dbReference>